<dbReference type="OrthoDB" id="909787at2"/>
<feature type="transmembrane region" description="Helical" evidence="1">
    <location>
        <begin position="489"/>
        <end position="508"/>
    </location>
</feature>
<sequence>MIEKLRFFIGTCMDSLIKFRFIIAILLFICSVSFELHGSSISNWNNFGVREISSGKESKTINQFSNSETINLKEEFENWISIPERSDGTIIGVPRMIRTDEWLVQTPFFISQANTGNHFNNKSYGLSGQNMILAYNAPVFDISVIGKPFNWGFLFLGPSRGLSWYWSLKLIGLLLLSFEFSMILTKKNKWLSLIGSFWITFTPSIQWWFMQHLGDIIFFSLAIMVGVFHYFRQKSVLNKLLLSFLIGSSIVGFILVIYPAFQVPFAYVILAFLSIELIRAIKEKRYNKKDYFIIPVTLFCSVAIVIYTLLRSKEALELTLSTVYPGQRVSVGGELSWSRISDMFMTILLPFKIPTTINQVEASSSVSLFPYVLVSLPIVFIRDTIKKNIFPIFLICFSLFLIFYSFIGIPELFSKLTLFSFVTSSRSWQTLSIITIFLSLWFISVIWESSSLTRSSKILLFILGITVTVALVIFTFQNPDYLGFLGKKYLLALALIYFVIFIAIIFAFKKMLIFLLLSIILISGMTVNPLVKGLDVITNKKLSREIKSLAKEDKNALWLTENNLYNYPQMFGAKTINSVRFYPDKKLMDKLDPKDKMENSWNRYSHMHMQLTNSETDMSVGGAPDVLEISLNLADFKKLGGEFVLTNRELTEQVSSNFKEIYLDKDGNRIYQLITKDQ</sequence>
<reference evidence="4 5" key="2">
    <citation type="submission" date="2018-02" db="EMBL/GenBank/DDBJ databases">
        <title>Whole genome sequencing analysis of Streptococcus pluranimalium isolated from cattle infected mastitis in China.</title>
        <authorList>
            <person name="Zhang J.-R."/>
            <person name="Hu G.-Z."/>
        </authorList>
    </citation>
    <scope>NUCLEOTIDE SEQUENCE [LARGE SCALE GENOMIC DNA]</scope>
    <source>
        <strain evidence="4 5">TH11417</strain>
    </source>
</reference>
<keyword evidence="1" id="KW-0472">Membrane</keyword>
<dbReference type="Pfam" id="PF24672">
    <property type="entry name" value="DUF7654"/>
    <property type="match status" value="1"/>
</dbReference>
<evidence type="ECO:0000259" key="3">
    <source>
        <dbReference type="Pfam" id="PF24677"/>
    </source>
</evidence>
<proteinExistence type="predicted"/>
<dbReference type="InterPro" id="IPR056074">
    <property type="entry name" value="DUF7657"/>
</dbReference>
<dbReference type="KEGG" id="splr:C0J00_03285"/>
<feature type="domain" description="DUF7657" evidence="3">
    <location>
        <begin position="84"/>
        <end position="444"/>
    </location>
</feature>
<name>A0A2L0D6Q5_9STRE</name>
<feature type="transmembrane region" description="Helical" evidence="1">
    <location>
        <begin position="513"/>
        <end position="531"/>
    </location>
</feature>
<feature type="transmembrane region" description="Helical" evidence="1">
    <location>
        <begin position="458"/>
        <end position="477"/>
    </location>
</feature>
<evidence type="ECO:0000313" key="4">
    <source>
        <dbReference type="EMBL" id="AUW97518.1"/>
    </source>
</evidence>
<keyword evidence="1" id="KW-0812">Transmembrane</keyword>
<dbReference type="InterPro" id="IPR056071">
    <property type="entry name" value="DUF7654"/>
</dbReference>
<dbReference type="AlphaFoldDB" id="A0A2L0D6Q5"/>
<accession>A0A2L0D6Q5</accession>
<feature type="transmembrane region" description="Helical" evidence="1">
    <location>
        <begin position="264"/>
        <end position="280"/>
    </location>
</feature>
<protein>
    <submittedName>
        <fullName evidence="4">Uncharacterized protein</fullName>
    </submittedName>
</protein>
<organism evidence="4 5">
    <name type="scientific">Streptococcus pluranimalium</name>
    <dbReference type="NCBI Taxonomy" id="82348"/>
    <lineage>
        <taxon>Bacteria</taxon>
        <taxon>Bacillati</taxon>
        <taxon>Bacillota</taxon>
        <taxon>Bacilli</taxon>
        <taxon>Lactobacillales</taxon>
        <taxon>Streptococcaceae</taxon>
        <taxon>Streptococcus</taxon>
    </lineage>
</organism>
<feature type="transmembrane region" description="Helical" evidence="1">
    <location>
        <begin position="427"/>
        <end position="446"/>
    </location>
</feature>
<evidence type="ECO:0000313" key="5">
    <source>
        <dbReference type="Proteomes" id="UP000238956"/>
    </source>
</evidence>
<feature type="transmembrane region" description="Helical" evidence="1">
    <location>
        <begin position="240"/>
        <end position="258"/>
    </location>
</feature>
<feature type="transmembrane region" description="Helical" evidence="1">
    <location>
        <begin position="216"/>
        <end position="231"/>
    </location>
</feature>
<feature type="transmembrane region" description="Helical" evidence="1">
    <location>
        <begin position="292"/>
        <end position="310"/>
    </location>
</feature>
<dbReference type="Proteomes" id="UP000238956">
    <property type="component" value="Chromosome"/>
</dbReference>
<feature type="transmembrane region" description="Helical" evidence="1">
    <location>
        <begin position="164"/>
        <end position="183"/>
    </location>
</feature>
<feature type="transmembrane region" description="Helical" evidence="1">
    <location>
        <begin position="388"/>
        <end position="407"/>
    </location>
</feature>
<feature type="transmembrane region" description="Helical" evidence="1">
    <location>
        <begin position="362"/>
        <end position="381"/>
    </location>
</feature>
<gene>
    <name evidence="4" type="ORF">C0J00_03285</name>
</gene>
<evidence type="ECO:0000256" key="1">
    <source>
        <dbReference type="SAM" id="Phobius"/>
    </source>
</evidence>
<evidence type="ECO:0000259" key="2">
    <source>
        <dbReference type="Pfam" id="PF24672"/>
    </source>
</evidence>
<feature type="domain" description="DUF7654" evidence="2">
    <location>
        <begin position="537"/>
        <end position="675"/>
    </location>
</feature>
<keyword evidence="1" id="KW-1133">Transmembrane helix</keyword>
<keyword evidence="5" id="KW-1185">Reference proteome</keyword>
<dbReference type="Pfam" id="PF24677">
    <property type="entry name" value="DUF7657"/>
    <property type="match status" value="1"/>
</dbReference>
<dbReference type="EMBL" id="CP025536">
    <property type="protein sequence ID" value="AUW97518.1"/>
    <property type="molecule type" value="Genomic_DNA"/>
</dbReference>
<feature type="transmembrane region" description="Helical" evidence="1">
    <location>
        <begin position="21"/>
        <end position="41"/>
    </location>
</feature>
<reference evidence="4 5" key="1">
    <citation type="submission" date="2017-12" db="EMBL/GenBank/DDBJ databases">
        <authorList>
            <person name="Hurst M.R.H."/>
        </authorList>
    </citation>
    <scope>NUCLEOTIDE SEQUENCE [LARGE SCALE GENOMIC DNA]</scope>
    <source>
        <strain evidence="4 5">TH11417</strain>
    </source>
</reference>
<feature type="transmembrane region" description="Helical" evidence="1">
    <location>
        <begin position="190"/>
        <end position="210"/>
    </location>
</feature>